<proteinExistence type="predicted"/>
<accession>A0A6A6SVT1</accession>
<evidence type="ECO:0000313" key="2">
    <source>
        <dbReference type="EMBL" id="KAF2651789.1"/>
    </source>
</evidence>
<gene>
    <name evidence="2" type="ORF">K491DRAFT_696163</name>
</gene>
<dbReference type="EMBL" id="MU004417">
    <property type="protein sequence ID" value="KAF2651789.1"/>
    <property type="molecule type" value="Genomic_DNA"/>
</dbReference>
<dbReference type="AlphaFoldDB" id="A0A6A6SVT1"/>
<name>A0A6A6SVT1_9PLEO</name>
<feature type="region of interest" description="Disordered" evidence="1">
    <location>
        <begin position="33"/>
        <end position="56"/>
    </location>
</feature>
<sequence length="56" mass="6569">MWARFGYPRTNLIPRISQPRRLLPMFGECARLSEPATHPQDPRTRWKGTMMSTKPV</sequence>
<keyword evidence="3" id="KW-1185">Reference proteome</keyword>
<evidence type="ECO:0000256" key="1">
    <source>
        <dbReference type="SAM" id="MobiDB-lite"/>
    </source>
</evidence>
<dbReference type="Proteomes" id="UP000799324">
    <property type="component" value="Unassembled WGS sequence"/>
</dbReference>
<reference evidence="2" key="1">
    <citation type="journal article" date="2020" name="Stud. Mycol.">
        <title>101 Dothideomycetes genomes: a test case for predicting lifestyles and emergence of pathogens.</title>
        <authorList>
            <person name="Haridas S."/>
            <person name="Albert R."/>
            <person name="Binder M."/>
            <person name="Bloem J."/>
            <person name="Labutti K."/>
            <person name="Salamov A."/>
            <person name="Andreopoulos B."/>
            <person name="Baker S."/>
            <person name="Barry K."/>
            <person name="Bills G."/>
            <person name="Bluhm B."/>
            <person name="Cannon C."/>
            <person name="Castanera R."/>
            <person name="Culley D."/>
            <person name="Daum C."/>
            <person name="Ezra D."/>
            <person name="Gonzalez J."/>
            <person name="Henrissat B."/>
            <person name="Kuo A."/>
            <person name="Liang C."/>
            <person name="Lipzen A."/>
            <person name="Lutzoni F."/>
            <person name="Magnuson J."/>
            <person name="Mondo S."/>
            <person name="Nolan M."/>
            <person name="Ohm R."/>
            <person name="Pangilinan J."/>
            <person name="Park H.-J."/>
            <person name="Ramirez L."/>
            <person name="Alfaro M."/>
            <person name="Sun H."/>
            <person name="Tritt A."/>
            <person name="Yoshinaga Y."/>
            <person name="Zwiers L.-H."/>
            <person name="Turgeon B."/>
            <person name="Goodwin S."/>
            <person name="Spatafora J."/>
            <person name="Crous P."/>
            <person name="Grigoriev I."/>
        </authorList>
    </citation>
    <scope>NUCLEOTIDE SEQUENCE</scope>
    <source>
        <strain evidence="2">CBS 122681</strain>
    </source>
</reference>
<organism evidence="2 3">
    <name type="scientific">Lophiostoma macrostomum CBS 122681</name>
    <dbReference type="NCBI Taxonomy" id="1314788"/>
    <lineage>
        <taxon>Eukaryota</taxon>
        <taxon>Fungi</taxon>
        <taxon>Dikarya</taxon>
        <taxon>Ascomycota</taxon>
        <taxon>Pezizomycotina</taxon>
        <taxon>Dothideomycetes</taxon>
        <taxon>Pleosporomycetidae</taxon>
        <taxon>Pleosporales</taxon>
        <taxon>Lophiostomataceae</taxon>
        <taxon>Lophiostoma</taxon>
    </lineage>
</organism>
<protein>
    <submittedName>
        <fullName evidence="2">Uncharacterized protein</fullName>
    </submittedName>
</protein>
<evidence type="ECO:0000313" key="3">
    <source>
        <dbReference type="Proteomes" id="UP000799324"/>
    </source>
</evidence>